<comment type="subcellular location">
    <subcellularLocation>
        <location evidence="10">Cytoplasm</location>
    </subcellularLocation>
    <subcellularLocation>
        <location evidence="10">Nucleus</location>
    </subcellularLocation>
</comment>
<dbReference type="AlphaFoldDB" id="A0A9P4Q4Y0"/>
<feature type="binding site" evidence="10">
    <location>
        <position position="82"/>
    </location>
    <ligand>
        <name>ATP</name>
        <dbReference type="ChEBI" id="CHEBI:30616"/>
    </ligand>
</feature>
<comment type="caution">
    <text evidence="10">Lacks conserved residue(s) required for the propagation of feature annotation.</text>
</comment>
<comment type="catalytic activity">
    <reaction evidence="10">
        <text>ATP + H2O = ADP + phosphate + H(+)</text>
        <dbReference type="Rhea" id="RHEA:13065"/>
        <dbReference type="ChEBI" id="CHEBI:15377"/>
        <dbReference type="ChEBI" id="CHEBI:15378"/>
        <dbReference type="ChEBI" id="CHEBI:30616"/>
        <dbReference type="ChEBI" id="CHEBI:43474"/>
        <dbReference type="ChEBI" id="CHEBI:456216"/>
    </reaction>
</comment>
<accession>A0A9P4Q4Y0</accession>
<dbReference type="GO" id="GO:0005634">
    <property type="term" value="C:nucleus"/>
    <property type="evidence" value="ECO:0007669"/>
    <property type="project" value="UniProtKB-SubCell"/>
</dbReference>
<evidence type="ECO:0000256" key="9">
    <source>
        <dbReference type="ARBA" id="ARBA00023242"/>
    </source>
</evidence>
<gene>
    <name evidence="12" type="ORF">K431DRAFT_286355</name>
</gene>
<comment type="catalytic activity">
    <reaction evidence="1 10">
        <text>AMP + ATP = 2 ADP</text>
        <dbReference type="Rhea" id="RHEA:12973"/>
        <dbReference type="ChEBI" id="CHEBI:30616"/>
        <dbReference type="ChEBI" id="CHEBI:456215"/>
        <dbReference type="ChEBI" id="CHEBI:456216"/>
        <dbReference type="EC" id="2.7.4.3"/>
    </reaction>
</comment>
<evidence type="ECO:0000256" key="4">
    <source>
        <dbReference type="ARBA" id="ARBA00022552"/>
    </source>
</evidence>
<comment type="function">
    <text evidence="10">Broad-specificity nucleoside monophosphate (NMP) kinase that catalyzes the reversible transfer of the terminal phosphate group between nucleoside triphosphates and monophosphates. Has also ATPase activity. Involved in the late cytoplasmic maturation steps of the 40S ribosomal particles, specifically 18S rRNA maturation. While NMP activity is not required for ribosome maturation, ATPase activity is. Associates transiently with small ribosomal subunit protein uS11. ATP hydrolysis breaks the interaction with uS11. May temporarily remove uS11 from the ribosome to enable a conformational change of the ribosomal RNA that is needed for the final maturation step of the small ribosomal subunit. Its NMP activity may have a role in nuclear energy homeostasis.</text>
</comment>
<keyword evidence="8 10" id="KW-0067">ATP-binding</keyword>
<dbReference type="EC" id="2.7.4.3" evidence="10"/>
<feature type="binding site" evidence="10">
    <location>
        <position position="219"/>
    </location>
    <ligand>
        <name>ATP</name>
        <dbReference type="ChEBI" id="CHEBI:30616"/>
    </ligand>
</feature>
<evidence type="ECO:0000256" key="7">
    <source>
        <dbReference type="ARBA" id="ARBA00022777"/>
    </source>
</evidence>
<evidence type="ECO:0000313" key="12">
    <source>
        <dbReference type="EMBL" id="KAF2719874.1"/>
    </source>
</evidence>
<dbReference type="GO" id="GO:0005737">
    <property type="term" value="C:cytoplasm"/>
    <property type="evidence" value="ECO:0007669"/>
    <property type="project" value="UniProtKB-SubCell"/>
</dbReference>
<comment type="caution">
    <text evidence="12">The sequence shown here is derived from an EMBL/GenBank/DDBJ whole genome shotgun (WGS) entry which is preliminary data.</text>
</comment>
<keyword evidence="4 10" id="KW-0698">rRNA processing</keyword>
<evidence type="ECO:0000256" key="11">
    <source>
        <dbReference type="SAM" id="MobiDB-lite"/>
    </source>
</evidence>
<dbReference type="GO" id="GO:0042274">
    <property type="term" value="P:ribosomal small subunit biogenesis"/>
    <property type="evidence" value="ECO:0007669"/>
    <property type="project" value="UniProtKB-UniRule"/>
</dbReference>
<dbReference type="InterPro" id="IPR027417">
    <property type="entry name" value="P-loop_NTPase"/>
</dbReference>
<keyword evidence="12" id="KW-0378">Hydrolase</keyword>
<organism evidence="12 13">
    <name type="scientific">Polychaeton citri CBS 116435</name>
    <dbReference type="NCBI Taxonomy" id="1314669"/>
    <lineage>
        <taxon>Eukaryota</taxon>
        <taxon>Fungi</taxon>
        <taxon>Dikarya</taxon>
        <taxon>Ascomycota</taxon>
        <taxon>Pezizomycotina</taxon>
        <taxon>Dothideomycetes</taxon>
        <taxon>Dothideomycetidae</taxon>
        <taxon>Capnodiales</taxon>
        <taxon>Capnodiaceae</taxon>
        <taxon>Polychaeton</taxon>
    </lineage>
</organism>
<feature type="region of interest" description="LID" evidence="10">
    <location>
        <begin position="179"/>
        <end position="189"/>
    </location>
</feature>
<feature type="binding site" evidence="10">
    <location>
        <position position="83"/>
    </location>
    <ligand>
        <name>ATP</name>
        <dbReference type="ChEBI" id="CHEBI:30616"/>
    </ligand>
</feature>
<dbReference type="EMBL" id="MU003806">
    <property type="protein sequence ID" value="KAF2719874.1"/>
    <property type="molecule type" value="Genomic_DNA"/>
</dbReference>
<keyword evidence="6 10" id="KW-0547">Nucleotide-binding</keyword>
<sequence>MFVALFTTQFCAAQLPLASHQIRTHIRVSRFTALAFLTRVQPQAKVPSLVTAAASSLFTTKMPDQTRTLPNIIITGTPGVGKSTLSSDLASRTGLHHLSITDIVKQHSIGTASTDPDDPRTTDLDEAAEDRILDCVENDLEDGGQIIDWHSSEIFPVKMIDLVVVVRCDNTVLYDRLKKRGYGEKKIEGNLDCEIMEECLREAQEAYDEEMIVQLRSEKVEDVDENLDRLEQWVKNWEKHNGGDELEAEGEKKDEDDPMFLHG</sequence>
<feature type="compositionally biased region" description="Basic and acidic residues" evidence="11">
    <location>
        <begin position="241"/>
        <end position="255"/>
    </location>
</feature>
<dbReference type="HAMAP" id="MF_00039">
    <property type="entry name" value="Adenylate_kinase_AK6"/>
    <property type="match status" value="1"/>
</dbReference>
<feature type="binding site" evidence="10">
    <location>
        <position position="180"/>
    </location>
    <ligand>
        <name>ATP</name>
        <dbReference type="ChEBI" id="CHEBI:30616"/>
    </ligand>
</feature>
<evidence type="ECO:0000256" key="6">
    <source>
        <dbReference type="ARBA" id="ARBA00022741"/>
    </source>
</evidence>
<dbReference type="GO" id="GO:0005524">
    <property type="term" value="F:ATP binding"/>
    <property type="evidence" value="ECO:0007669"/>
    <property type="project" value="UniProtKB-KW"/>
</dbReference>
<dbReference type="Proteomes" id="UP000799441">
    <property type="component" value="Unassembled WGS sequence"/>
</dbReference>
<evidence type="ECO:0000256" key="3">
    <source>
        <dbReference type="ARBA" id="ARBA00022517"/>
    </source>
</evidence>
<keyword evidence="5 10" id="KW-0808">Transferase</keyword>
<feature type="binding site" evidence="10">
    <location>
        <position position="84"/>
    </location>
    <ligand>
        <name>ATP</name>
        <dbReference type="ChEBI" id="CHEBI:30616"/>
    </ligand>
</feature>
<evidence type="ECO:0000256" key="5">
    <source>
        <dbReference type="ARBA" id="ARBA00022679"/>
    </source>
</evidence>
<keyword evidence="9 10" id="KW-0539">Nucleus</keyword>
<keyword evidence="7 10" id="KW-0418">Kinase</keyword>
<dbReference type="PANTHER" id="PTHR12595">
    <property type="entry name" value="POS9-ACTIVATING FACTOR FAP7-RELATED"/>
    <property type="match status" value="1"/>
</dbReference>
<keyword evidence="2 10" id="KW-0963">Cytoplasm</keyword>
<dbReference type="InterPro" id="IPR020618">
    <property type="entry name" value="Adenyl_kinase_AK6"/>
</dbReference>
<feature type="region of interest" description="Disordered" evidence="11">
    <location>
        <begin position="241"/>
        <end position="263"/>
    </location>
</feature>
<evidence type="ECO:0000313" key="13">
    <source>
        <dbReference type="Proteomes" id="UP000799441"/>
    </source>
</evidence>
<evidence type="ECO:0000256" key="2">
    <source>
        <dbReference type="ARBA" id="ARBA00022490"/>
    </source>
</evidence>
<proteinExistence type="inferred from homology"/>
<dbReference type="PANTHER" id="PTHR12595:SF0">
    <property type="entry name" value="ADENYLATE KINASE ISOENZYME 6"/>
    <property type="match status" value="1"/>
</dbReference>
<dbReference type="GO" id="GO:0016887">
    <property type="term" value="F:ATP hydrolysis activity"/>
    <property type="evidence" value="ECO:0007669"/>
    <property type="project" value="UniProtKB-UniRule"/>
</dbReference>
<dbReference type="Pfam" id="PF13238">
    <property type="entry name" value="AAA_18"/>
    <property type="match status" value="1"/>
</dbReference>
<dbReference type="Gene3D" id="3.40.50.300">
    <property type="entry name" value="P-loop containing nucleotide triphosphate hydrolases"/>
    <property type="match status" value="1"/>
</dbReference>
<dbReference type="GO" id="GO:0006364">
    <property type="term" value="P:rRNA processing"/>
    <property type="evidence" value="ECO:0007669"/>
    <property type="project" value="UniProtKB-KW"/>
</dbReference>
<comment type="subunit">
    <text evidence="10">Interacts with small ribosomal subunit protein uS11. Not a structural component of 43S pre-ribosomes, but transiently interacts with them by binding to uS11.</text>
</comment>
<reference evidence="12" key="1">
    <citation type="journal article" date="2020" name="Stud. Mycol.">
        <title>101 Dothideomycetes genomes: a test case for predicting lifestyles and emergence of pathogens.</title>
        <authorList>
            <person name="Haridas S."/>
            <person name="Albert R."/>
            <person name="Binder M."/>
            <person name="Bloem J."/>
            <person name="Labutti K."/>
            <person name="Salamov A."/>
            <person name="Andreopoulos B."/>
            <person name="Baker S."/>
            <person name="Barry K."/>
            <person name="Bills G."/>
            <person name="Bluhm B."/>
            <person name="Cannon C."/>
            <person name="Castanera R."/>
            <person name="Culley D."/>
            <person name="Daum C."/>
            <person name="Ezra D."/>
            <person name="Gonzalez J."/>
            <person name="Henrissat B."/>
            <person name="Kuo A."/>
            <person name="Liang C."/>
            <person name="Lipzen A."/>
            <person name="Lutzoni F."/>
            <person name="Magnuson J."/>
            <person name="Mondo S."/>
            <person name="Nolan M."/>
            <person name="Ohm R."/>
            <person name="Pangilinan J."/>
            <person name="Park H.-J."/>
            <person name="Ramirez L."/>
            <person name="Alfaro M."/>
            <person name="Sun H."/>
            <person name="Tritt A."/>
            <person name="Yoshinaga Y."/>
            <person name="Zwiers L.-H."/>
            <person name="Turgeon B."/>
            <person name="Goodwin S."/>
            <person name="Spatafora J."/>
            <person name="Crous P."/>
            <person name="Grigoriev I."/>
        </authorList>
    </citation>
    <scope>NUCLEOTIDE SEQUENCE</scope>
    <source>
        <strain evidence="12">CBS 116435</strain>
    </source>
</reference>
<protein>
    <recommendedName>
        <fullName evidence="10">Adenylate kinase isoenzyme 6 homolog</fullName>
        <shortName evidence="10">AK6</shortName>
        <ecNumber evidence="10">2.7.4.3</ecNumber>
    </recommendedName>
    <alternativeName>
        <fullName evidence="10">Dual activity adenylate kinase/ATPase</fullName>
        <shortName evidence="10">AK/ATPase</shortName>
    </alternativeName>
</protein>
<feature type="binding site" evidence="10">
    <location>
        <position position="81"/>
    </location>
    <ligand>
        <name>ATP</name>
        <dbReference type="ChEBI" id="CHEBI:30616"/>
    </ligand>
</feature>
<keyword evidence="13" id="KW-1185">Reference proteome</keyword>
<name>A0A9P4Q4Y0_9PEZI</name>
<evidence type="ECO:0000256" key="8">
    <source>
        <dbReference type="ARBA" id="ARBA00022840"/>
    </source>
</evidence>
<keyword evidence="3 10" id="KW-0690">Ribosome biogenesis</keyword>
<evidence type="ECO:0000256" key="1">
    <source>
        <dbReference type="ARBA" id="ARBA00000582"/>
    </source>
</evidence>
<evidence type="ECO:0000256" key="10">
    <source>
        <dbReference type="HAMAP-Rule" id="MF_03173"/>
    </source>
</evidence>
<dbReference type="OrthoDB" id="10251185at2759"/>
<dbReference type="SUPFAM" id="SSF52540">
    <property type="entry name" value="P-loop containing nucleoside triphosphate hydrolases"/>
    <property type="match status" value="1"/>
</dbReference>
<comment type="similarity">
    <text evidence="10">Belongs to the adenylate kinase family. AK6 subfamily.</text>
</comment>
<dbReference type="GO" id="GO:0004017">
    <property type="term" value="F:AMP kinase activity"/>
    <property type="evidence" value="ECO:0007669"/>
    <property type="project" value="UniProtKB-UniRule"/>
</dbReference>
<feature type="binding site" evidence="10">
    <location>
        <position position="79"/>
    </location>
    <ligand>
        <name>ATP</name>
        <dbReference type="ChEBI" id="CHEBI:30616"/>
    </ligand>
</feature>
<dbReference type="FunFam" id="3.40.50.300:FF:000372">
    <property type="entry name" value="Adenylate kinase isoenzyme 6 homolog"/>
    <property type="match status" value="1"/>
</dbReference>